<feature type="domain" description="Peptidase S8/S53" evidence="6">
    <location>
        <begin position="159"/>
        <end position="411"/>
    </location>
</feature>
<keyword evidence="9" id="KW-1185">Reference proteome</keyword>
<dbReference type="NCBIfam" id="TIGR04183">
    <property type="entry name" value="Por_Secre_tail"/>
    <property type="match status" value="1"/>
</dbReference>
<proteinExistence type="inferred from homology"/>
<dbReference type="Gene3D" id="3.40.50.200">
    <property type="entry name" value="Peptidase S8/S53 domain"/>
    <property type="match status" value="1"/>
</dbReference>
<dbReference type="PRINTS" id="PR00723">
    <property type="entry name" value="SUBTILISIN"/>
</dbReference>
<feature type="active site" description="Charge relay system" evidence="5">
    <location>
        <position position="167"/>
    </location>
</feature>
<dbReference type="InterPro" id="IPR026444">
    <property type="entry name" value="Secre_tail"/>
</dbReference>
<feature type="active site" description="Charge relay system" evidence="5">
    <location>
        <position position="200"/>
    </location>
</feature>
<keyword evidence="3 5" id="KW-0378">Hydrolase</keyword>
<keyword evidence="1 5" id="KW-0645">Protease</keyword>
<evidence type="ECO:0000256" key="5">
    <source>
        <dbReference type="PROSITE-ProRule" id="PRU01240"/>
    </source>
</evidence>
<dbReference type="Proteomes" id="UP000307602">
    <property type="component" value="Unassembled WGS sequence"/>
</dbReference>
<dbReference type="EMBL" id="SRSO01000012">
    <property type="protein sequence ID" value="TGV02556.1"/>
    <property type="molecule type" value="Genomic_DNA"/>
</dbReference>
<dbReference type="InterPro" id="IPR015500">
    <property type="entry name" value="Peptidase_S8_subtilisin-rel"/>
</dbReference>
<evidence type="ECO:0000256" key="1">
    <source>
        <dbReference type="ARBA" id="ARBA00022670"/>
    </source>
</evidence>
<dbReference type="InterPro" id="IPR000209">
    <property type="entry name" value="Peptidase_S8/S53_dom"/>
</dbReference>
<feature type="domain" description="Secretion system C-terminal sorting" evidence="7">
    <location>
        <begin position="550"/>
        <end position="620"/>
    </location>
</feature>
<dbReference type="PROSITE" id="PS00137">
    <property type="entry name" value="SUBTILASE_HIS"/>
    <property type="match status" value="1"/>
</dbReference>
<name>A0A4S1DWN7_9FLAO</name>
<dbReference type="AlphaFoldDB" id="A0A4S1DWN7"/>
<dbReference type="PROSITE" id="PS00138">
    <property type="entry name" value="SUBTILASE_SER"/>
    <property type="match status" value="1"/>
</dbReference>
<accession>A0A4S1DWN7</accession>
<evidence type="ECO:0000313" key="9">
    <source>
        <dbReference type="Proteomes" id="UP000307602"/>
    </source>
</evidence>
<reference evidence="8 9" key="1">
    <citation type="submission" date="2019-04" db="EMBL/GenBank/DDBJ databases">
        <authorList>
            <person name="Liu A."/>
        </authorList>
    </citation>
    <scope>NUCLEOTIDE SEQUENCE [LARGE SCALE GENOMIC DNA]</scope>
    <source>
        <strain evidence="8 9">RZ03</strain>
    </source>
</reference>
<dbReference type="PANTHER" id="PTHR42884">
    <property type="entry name" value="PROPROTEIN CONVERTASE SUBTILISIN/KEXIN-RELATED"/>
    <property type="match status" value="1"/>
</dbReference>
<evidence type="ECO:0000256" key="3">
    <source>
        <dbReference type="ARBA" id="ARBA00022801"/>
    </source>
</evidence>
<evidence type="ECO:0000259" key="6">
    <source>
        <dbReference type="Pfam" id="PF00082"/>
    </source>
</evidence>
<organism evidence="8 9">
    <name type="scientific">Flavivirga rizhaonensis</name>
    <dbReference type="NCBI Taxonomy" id="2559571"/>
    <lineage>
        <taxon>Bacteria</taxon>
        <taxon>Pseudomonadati</taxon>
        <taxon>Bacteroidota</taxon>
        <taxon>Flavobacteriia</taxon>
        <taxon>Flavobacteriales</taxon>
        <taxon>Flavobacteriaceae</taxon>
        <taxon>Flavivirga</taxon>
    </lineage>
</organism>
<keyword evidence="4 5" id="KW-0720">Serine protease</keyword>
<feature type="active site" description="Charge relay system" evidence="5">
    <location>
        <position position="376"/>
    </location>
</feature>
<dbReference type="GO" id="GO:0016485">
    <property type="term" value="P:protein processing"/>
    <property type="evidence" value="ECO:0007669"/>
    <property type="project" value="TreeGrafter"/>
</dbReference>
<sequence>MKTNNNIFLALFFLIGSIAFGQENFSFYVEIPDVNKIPVMTHSASGARMTYSKTQNRELDKLVNSYKIYNCKKVFDNSNKSSLQNIYLIECNDLKLMNQLYDRFKQFYPRVEDASAQTLYVPNDFGTTGGYTGIDQEELNYIRAPETWDLLDIANGGSNNVIIGIADNDFNTNHEDLLNRIEVVYGNNNPNATGTNNANHGTYVSSMASANTDNGIGMSAIGFYAKIYAAAKSRSDGLDALSQMAGVKVVNASWGLSSFSPPSITPIVYEGINDRGVVVVAAAGNGLDSGSNSTNYYIPASYKDVISVSAVGHKNYISGSTETFVDSHAYLKNGQIGSYQHNDSIDIVAPAYGVLVANREWGGPYGQYNQDYYGTSFAAPMVSGTVALMFDVNYCIDPKEVETILKLTAVKIDHLPQNIQYYGKLGAGKLDAYEAVKMAKDMADAFGTVEVKDRILYRPWFYKLETAPYEIKMTNNDVTGGSKLKFNARNNIEVLSGDYHPSTGGYIDLSIDSNLALDCLPPPSSSKNTKTKINSIEGNILESSENRLLVFPNPTTGALNIINKDGLNEITISDITGKSVYHVKDLNYNQLQINMSKFNSGIYFIKIRTKTGYIIDRKIIKE</sequence>
<dbReference type="OrthoDB" id="1055762at2"/>
<comment type="similarity">
    <text evidence="5">Belongs to the peptidase S8 family.</text>
</comment>
<protein>
    <submittedName>
        <fullName evidence="8">T9SS type A sorting domain-containing protein</fullName>
    </submittedName>
</protein>
<evidence type="ECO:0000256" key="4">
    <source>
        <dbReference type="ARBA" id="ARBA00022825"/>
    </source>
</evidence>
<dbReference type="CDD" id="cd00306">
    <property type="entry name" value="Peptidases_S8_S53"/>
    <property type="match status" value="1"/>
</dbReference>
<evidence type="ECO:0000259" key="7">
    <source>
        <dbReference type="Pfam" id="PF18962"/>
    </source>
</evidence>
<evidence type="ECO:0000256" key="2">
    <source>
        <dbReference type="ARBA" id="ARBA00022729"/>
    </source>
</evidence>
<comment type="caution">
    <text evidence="8">The sequence shown here is derived from an EMBL/GenBank/DDBJ whole genome shotgun (WGS) entry which is preliminary data.</text>
</comment>
<dbReference type="GO" id="GO:0004252">
    <property type="term" value="F:serine-type endopeptidase activity"/>
    <property type="evidence" value="ECO:0007669"/>
    <property type="project" value="UniProtKB-UniRule"/>
</dbReference>
<dbReference type="SUPFAM" id="SSF52743">
    <property type="entry name" value="Subtilisin-like"/>
    <property type="match status" value="1"/>
</dbReference>
<evidence type="ECO:0000313" key="8">
    <source>
        <dbReference type="EMBL" id="TGV02556.1"/>
    </source>
</evidence>
<keyword evidence="2" id="KW-0732">Signal</keyword>
<dbReference type="InterPro" id="IPR022398">
    <property type="entry name" value="Peptidase_S8_His-AS"/>
</dbReference>
<dbReference type="Pfam" id="PF18962">
    <property type="entry name" value="Por_Secre_tail"/>
    <property type="match status" value="1"/>
</dbReference>
<dbReference type="GO" id="GO:0016020">
    <property type="term" value="C:membrane"/>
    <property type="evidence" value="ECO:0007669"/>
    <property type="project" value="TreeGrafter"/>
</dbReference>
<dbReference type="PROSITE" id="PS51892">
    <property type="entry name" value="SUBTILASE"/>
    <property type="match status" value="1"/>
</dbReference>
<dbReference type="PANTHER" id="PTHR42884:SF14">
    <property type="entry name" value="NEUROENDOCRINE CONVERTASE 1"/>
    <property type="match status" value="1"/>
</dbReference>
<gene>
    <name evidence="8" type="ORF">EM932_10290</name>
</gene>
<dbReference type="InterPro" id="IPR023828">
    <property type="entry name" value="Peptidase_S8_Ser-AS"/>
</dbReference>
<dbReference type="Pfam" id="PF00082">
    <property type="entry name" value="Peptidase_S8"/>
    <property type="match status" value="1"/>
</dbReference>
<dbReference type="InterPro" id="IPR036852">
    <property type="entry name" value="Peptidase_S8/S53_dom_sf"/>
</dbReference>
<dbReference type="RefSeq" id="WP_135877103.1">
    <property type="nucleotide sequence ID" value="NZ_SRSO01000012.1"/>
</dbReference>